<dbReference type="InterPro" id="IPR016036">
    <property type="entry name" value="Malonyl_transacylase_ACP-bd"/>
</dbReference>
<feature type="domain" description="PKS/mFAS DH" evidence="8">
    <location>
        <begin position="881"/>
        <end position="1170"/>
    </location>
</feature>
<dbReference type="InterPro" id="IPR001227">
    <property type="entry name" value="Ac_transferase_dom_sf"/>
</dbReference>
<evidence type="ECO:0000313" key="10">
    <source>
        <dbReference type="RefSeq" id="XP_020656818.2"/>
    </source>
</evidence>
<dbReference type="SUPFAM" id="SSF52151">
    <property type="entry name" value="FabD/lysophospholipase-like"/>
    <property type="match status" value="1"/>
</dbReference>
<dbReference type="PANTHER" id="PTHR45681:SF8">
    <property type="entry name" value="CARRIER DOMAIN-CONTAINING PROTEIN"/>
    <property type="match status" value="1"/>
</dbReference>
<dbReference type="Pfam" id="PF16197">
    <property type="entry name" value="KAsynt_C_assoc"/>
    <property type="match status" value="1"/>
</dbReference>
<name>A0A6J0U9X0_9SAUR</name>
<dbReference type="Gene3D" id="3.40.47.10">
    <property type="match status" value="1"/>
</dbReference>
<dbReference type="InterPro" id="IPR049551">
    <property type="entry name" value="PKS_DH_C"/>
</dbReference>
<dbReference type="GO" id="GO:0006633">
    <property type="term" value="P:fatty acid biosynthetic process"/>
    <property type="evidence" value="ECO:0007669"/>
    <property type="project" value="UniProtKB-UniPathway"/>
</dbReference>
<evidence type="ECO:0000313" key="9">
    <source>
        <dbReference type="Proteomes" id="UP001652642"/>
    </source>
</evidence>
<dbReference type="PROSITE" id="PS52019">
    <property type="entry name" value="PKS_MFAS_DH"/>
    <property type="match status" value="1"/>
</dbReference>
<dbReference type="InterPro" id="IPR032821">
    <property type="entry name" value="PKS_assoc"/>
</dbReference>
<dbReference type="SUPFAM" id="SSF55048">
    <property type="entry name" value="Probable ACP-binding domain of malonyl-CoA ACP transacylase"/>
    <property type="match status" value="1"/>
</dbReference>
<keyword evidence="3" id="KW-0597">Phosphoprotein</keyword>
<dbReference type="Pfam" id="PF00109">
    <property type="entry name" value="ketoacyl-synt"/>
    <property type="match status" value="1"/>
</dbReference>
<dbReference type="Pfam" id="PF00698">
    <property type="entry name" value="Acyl_transf_1"/>
    <property type="match status" value="1"/>
</dbReference>
<dbReference type="InterPro" id="IPR036291">
    <property type="entry name" value="NAD(P)-bd_dom_sf"/>
</dbReference>
<proteinExistence type="predicted"/>
<dbReference type="InterPro" id="IPR013968">
    <property type="entry name" value="PKS_KR"/>
</dbReference>
<dbReference type="SMART" id="SM00825">
    <property type="entry name" value="PKS_KS"/>
    <property type="match status" value="1"/>
</dbReference>
<dbReference type="Pfam" id="PF14765">
    <property type="entry name" value="PS-DH"/>
    <property type="match status" value="1"/>
</dbReference>
<keyword evidence="9" id="KW-1185">Reference proteome</keyword>
<feature type="domain" description="Ketosynthase family 3 (KS3)" evidence="7">
    <location>
        <begin position="4"/>
        <end position="430"/>
    </location>
</feature>
<dbReference type="InterPro" id="IPR020841">
    <property type="entry name" value="PKS_Beta-ketoAc_synthase_dom"/>
</dbReference>
<dbReference type="Proteomes" id="UP001652642">
    <property type="component" value="Chromosome 6"/>
</dbReference>
<evidence type="ECO:0000259" key="7">
    <source>
        <dbReference type="PROSITE" id="PS52004"/>
    </source>
</evidence>
<dbReference type="InterPro" id="IPR009081">
    <property type="entry name" value="PP-bd_ACP"/>
</dbReference>
<evidence type="ECO:0000256" key="3">
    <source>
        <dbReference type="ARBA" id="ARBA00022553"/>
    </source>
</evidence>
<gene>
    <name evidence="10" type="primary">LOC110083044</name>
</gene>
<keyword evidence="4" id="KW-0808">Transferase</keyword>
<feature type="active site" description="Proton acceptor; for dehydratase activity" evidence="6">
    <location>
        <position position="920"/>
    </location>
</feature>
<evidence type="ECO:0000256" key="2">
    <source>
        <dbReference type="ARBA" id="ARBA00022450"/>
    </source>
</evidence>
<keyword evidence="2" id="KW-0596">Phosphopantetheine</keyword>
<evidence type="ECO:0000256" key="6">
    <source>
        <dbReference type="PROSITE-ProRule" id="PRU01363"/>
    </source>
</evidence>
<evidence type="ECO:0000256" key="4">
    <source>
        <dbReference type="ARBA" id="ARBA00022679"/>
    </source>
</evidence>
<protein>
    <submittedName>
        <fullName evidence="10">Phthioceranic/hydroxyphthioceranic acid synthase-like</fullName>
    </submittedName>
</protein>
<dbReference type="Pfam" id="PF08659">
    <property type="entry name" value="KR"/>
    <property type="match status" value="1"/>
</dbReference>
<dbReference type="InParanoid" id="A0A6J0U9X0"/>
<dbReference type="InterPro" id="IPR049900">
    <property type="entry name" value="PKS_mFAS_DH"/>
</dbReference>
<dbReference type="SUPFAM" id="SSF47336">
    <property type="entry name" value="ACP-like"/>
    <property type="match status" value="1"/>
</dbReference>
<dbReference type="CDD" id="cd00833">
    <property type="entry name" value="PKS"/>
    <property type="match status" value="1"/>
</dbReference>
<dbReference type="InterPro" id="IPR016039">
    <property type="entry name" value="Thiolase-like"/>
</dbReference>
<dbReference type="SUPFAM" id="SSF50129">
    <property type="entry name" value="GroES-like"/>
    <property type="match status" value="1"/>
</dbReference>
<accession>A0A6J0U9X0</accession>
<dbReference type="PROSITE" id="PS52004">
    <property type="entry name" value="KS3_2"/>
    <property type="match status" value="1"/>
</dbReference>
<dbReference type="InterPro" id="IPR050444">
    <property type="entry name" value="Polyketide_Synthase"/>
</dbReference>
<feature type="region of interest" description="C-terminal hotdog fold" evidence="6">
    <location>
        <begin position="1025"/>
        <end position="1170"/>
    </location>
</feature>
<dbReference type="InterPro" id="IPR014030">
    <property type="entry name" value="Ketoacyl_synth_N"/>
</dbReference>
<dbReference type="SUPFAM" id="SSF53901">
    <property type="entry name" value="Thiolase-like"/>
    <property type="match status" value="2"/>
</dbReference>
<dbReference type="InterPro" id="IPR042104">
    <property type="entry name" value="PKS_dehydratase_sf"/>
</dbReference>
<feature type="region of interest" description="N-terminal hotdog fold" evidence="6">
    <location>
        <begin position="881"/>
        <end position="1009"/>
    </location>
</feature>
<dbReference type="InterPro" id="IPR036736">
    <property type="entry name" value="ACP-like_sf"/>
</dbReference>
<evidence type="ECO:0000259" key="8">
    <source>
        <dbReference type="PROSITE" id="PS52019"/>
    </source>
</evidence>
<feature type="active site" description="Proton donor; for dehydratase activity" evidence="6">
    <location>
        <position position="1088"/>
    </location>
</feature>
<dbReference type="Gene3D" id="3.30.70.3290">
    <property type="match status" value="1"/>
</dbReference>
<sequence>MTSEIEIAIVGIGCNFPGGEGIDCFWKVIENSRNCTTEIPPERFIIRERYDPNDKKQSKIRTTHAALLDEFNAFDNKLFGINNEEAEHMDPQQKLLLECTYRALEDAGLTTENISGTRTGVFVGLVNQDYEAITSGAAAKKTQHDTTGRAMSTAANQISFTFNLTGPSLVIDTASSSFLSALHFGYKAIKQGDCEAAVCGGVNCIMDPWKFVSLSKAKMLSPDGITKPSSSKGAGYGRGEGCGVLLLKPLTKAMEEFSKIWGVISISAINQNGSMVAPVTTESKAQQEKLLLSIYPAYVDPSAVQYIETCSIGNPAEDASEAECLGNIIAKKRPSELPPLKMGSLTGNIGYTDSAAGAAALIKVLLMMRHGKIVPSLYLSESTSSIDTKKLNLSIPTTVEEWDESSEFGRVAGINCFGLGGNNAHMIVRQVKQAQLLASVKRPFELFVISAASGNSLKMTMDDTARHINVSDTTTLPNLAYTSACRRSHGNHKYRKAFVTSSLQHLQQQLISAAETEATPSNKPPQLIFVFSNTALNFKGICKILLRSEHVFRDKCIEIKQLFQQLSPTRILELTESEHKDLSKPDLAQPLFFTMQVALATLLKHWGIKPVAAVGYSDGEVAAAHCAGLISLEDAVRIVYHRSRLQAKVTGGRMLVVSNIPIQEVSAALGAYSEKVCVAAFNSPMSCTLSGDTDSINALQKHLADVFSKTNIFLHVLNVPAASHSHMMDPVLAEMVASLSELKKGKLEIGLLSTATGKAISNDDFVTGHYWARQARDPVCFADAILASAKGKDNIAFVEIGFERELQRYITETLGPQTRVFHSMHIGREYVALLNMVKDLFELGFPVDWQYFYEGYQSVPSAYPRYQFERKEVLPLWYMNQPANNREASSNHPLICSTNRENSEFICTISESLAPYLYEHKSHRVASIPAAFFAELALAAVITSSRPKVPVSFCQMNIVFTKPCVANANSHVLKVSLESQERLTEFRVLSGPANTVYASGKVTKNPETSVEEKIISLNDIFQRCRSIVNKGDIYEALTQSGFHCDAPFRQLNDICYYEDLKEAITTVKVKREIAEEMHEYNIHPLVLDCFLQIVGILATVTSKNKGSFLSGISSLTITRPLQEEMMIYVKTSNSTDKKIQFCGCFTDRHGSVLAELKGVEITFVKEVPKKENDLLFENNWKEITSDQTMQNLPKAPRVVVFADKSGIAQQLKNYLHSESRFVTYQEWDKLLVAKKGDTNAQNKINLELQGYQDVLFMWGIQKLSESLPEKVVKHSVRCCEAFRQVVLALKEKKSSGSVTIITYRTSEGKVDHINPGLALYGMARTCMVEIPEITFQIIDISSTSAIDISALADVLVKYKAQDYPEVWIDEGRIYSSEIRRTQIEPTASSTPSYPFQDSELYVLYTTDPYDVSELSAKVASSRTQLGNRSIEVQIEKISIHSEDYFPVTISSRAFGKTLYWTSHTIDEHKLLALDFMGTVTATGIEVKKVKVGDHIVSCYPVSAASTIHIPETICFLIQKFPCFRNTPCMSYFYVARVILHQTLPTPKHGDILGIISIEPESVLCKVLAFSAQELGWKTITTNHVTGLWQRVNQCNALIFLPPLTGMFKDGLSCLFHLRDVVLVYGNGQPDCLEYVPETDNENIHIHTVNLIHIFQKASLIRSQKEVYSWLKSMNMKQLKNLPYTLFQQAGVRSENAASYFTCRSVPVAVLKNEEEESKISDIPMSVTDRRLFKHNAVYIVTGGLTGLGLETVKFIAQNGGGRIIILSRRNPSAEIQKDLKDLQDHCEWSRVVSLQCNVISSSEVDKAIKSIGKIFPNCPVKGVFHSAMVLHDGLLEALTMSHFEEILNPKIAGAINLHHALQGQELDHFVCYSCFSTFLGNPTQANYAAGNSFLDLFCHYRRNSGLAGQSINWGALNFGALEGQHANRTSMLESRGLEELQVNDIHEYLRKCLILNNPQLAVIKLNFQMLAFNILSQTSSLRSRFSKLVSEELCSSNSEPTGESVSQNLSLNGPVSYITSLLKNMSDTVPENLSLHTPLSLLGIDSTLAFTLKNRIFAETRVEVPLTKLIDPQSTVATLILHLKENSDITDSRAAEGIDAGSWL</sequence>
<dbReference type="Gene3D" id="3.10.129.110">
    <property type="entry name" value="Polyketide synthase dehydratase"/>
    <property type="match status" value="1"/>
</dbReference>
<dbReference type="InterPro" id="IPR011032">
    <property type="entry name" value="GroES-like_sf"/>
</dbReference>
<dbReference type="Gene3D" id="3.40.366.10">
    <property type="entry name" value="Malonyl-Coenzyme A Acyl Carrier Protein, domain 2"/>
    <property type="match status" value="1"/>
</dbReference>
<dbReference type="InterPro" id="IPR014031">
    <property type="entry name" value="Ketoacyl_synth_C"/>
</dbReference>
<dbReference type="KEGG" id="pvt:110083044"/>
<dbReference type="Gene3D" id="3.40.50.720">
    <property type="entry name" value="NAD(P)-binding Rossmann-like Domain"/>
    <property type="match status" value="2"/>
</dbReference>
<dbReference type="Pfam" id="PF02801">
    <property type="entry name" value="Ketoacyl-synt_C"/>
    <property type="match status" value="1"/>
</dbReference>
<dbReference type="GO" id="GO:0004314">
    <property type="term" value="F:[acyl-carrier-protein] S-malonyltransferase activity"/>
    <property type="evidence" value="ECO:0007669"/>
    <property type="project" value="UniProtKB-EC"/>
</dbReference>
<comment type="catalytic activity">
    <reaction evidence="5">
        <text>holo-[ACP] + malonyl-CoA = malonyl-[ACP] + CoA</text>
        <dbReference type="Rhea" id="RHEA:41792"/>
        <dbReference type="Rhea" id="RHEA-COMP:9623"/>
        <dbReference type="Rhea" id="RHEA-COMP:9685"/>
        <dbReference type="ChEBI" id="CHEBI:57287"/>
        <dbReference type="ChEBI" id="CHEBI:57384"/>
        <dbReference type="ChEBI" id="CHEBI:64479"/>
        <dbReference type="ChEBI" id="CHEBI:78449"/>
        <dbReference type="EC" id="2.3.1.39"/>
    </reaction>
    <physiologicalReaction direction="left-to-right" evidence="5">
        <dbReference type="Rhea" id="RHEA:41793"/>
    </physiologicalReaction>
</comment>
<dbReference type="RefSeq" id="XP_020656818.2">
    <property type="nucleotide sequence ID" value="XM_020801159.2"/>
</dbReference>
<dbReference type="InterPro" id="IPR057326">
    <property type="entry name" value="KR_dom"/>
</dbReference>
<dbReference type="PANTHER" id="PTHR45681">
    <property type="entry name" value="POLYKETIDE SYNTHASE 44-RELATED"/>
    <property type="match status" value="1"/>
</dbReference>
<evidence type="ECO:0000256" key="1">
    <source>
        <dbReference type="ARBA" id="ARBA00005194"/>
    </source>
</evidence>
<dbReference type="SMART" id="SM00827">
    <property type="entry name" value="PKS_AT"/>
    <property type="match status" value="1"/>
</dbReference>
<dbReference type="GeneID" id="110083044"/>
<evidence type="ECO:0000256" key="5">
    <source>
        <dbReference type="ARBA" id="ARBA00048404"/>
    </source>
</evidence>
<organism evidence="9 10">
    <name type="scientific">Pogona vitticeps</name>
    <name type="common">central bearded dragon</name>
    <dbReference type="NCBI Taxonomy" id="103695"/>
    <lineage>
        <taxon>Eukaryota</taxon>
        <taxon>Metazoa</taxon>
        <taxon>Chordata</taxon>
        <taxon>Craniata</taxon>
        <taxon>Vertebrata</taxon>
        <taxon>Euteleostomi</taxon>
        <taxon>Lepidosauria</taxon>
        <taxon>Squamata</taxon>
        <taxon>Bifurcata</taxon>
        <taxon>Unidentata</taxon>
        <taxon>Episquamata</taxon>
        <taxon>Toxicofera</taxon>
        <taxon>Iguania</taxon>
        <taxon>Acrodonta</taxon>
        <taxon>Agamidae</taxon>
        <taxon>Amphibolurinae</taxon>
        <taxon>Pogona</taxon>
    </lineage>
</organism>
<dbReference type="Pfam" id="PF00550">
    <property type="entry name" value="PP-binding"/>
    <property type="match status" value="1"/>
</dbReference>
<dbReference type="CDD" id="cd05274">
    <property type="entry name" value="KR_FAS_SDR_x"/>
    <property type="match status" value="1"/>
</dbReference>
<dbReference type="OrthoDB" id="329835at2759"/>
<dbReference type="UniPathway" id="UPA00094"/>
<dbReference type="SMART" id="SM00822">
    <property type="entry name" value="PKS_KR"/>
    <property type="match status" value="1"/>
</dbReference>
<reference evidence="10" key="1">
    <citation type="submission" date="2025-08" db="UniProtKB">
        <authorList>
            <consortium name="RefSeq"/>
        </authorList>
    </citation>
    <scope>IDENTIFICATION</scope>
</reference>
<dbReference type="SUPFAM" id="SSF51735">
    <property type="entry name" value="NAD(P)-binding Rossmann-fold domains"/>
    <property type="match status" value="1"/>
</dbReference>
<dbReference type="InterPro" id="IPR014043">
    <property type="entry name" value="Acyl_transferase_dom"/>
</dbReference>
<dbReference type="InterPro" id="IPR016035">
    <property type="entry name" value="Acyl_Trfase/lysoPLipase"/>
</dbReference>
<comment type="pathway">
    <text evidence="1">Lipid metabolism; fatty acid biosynthesis.</text>
</comment>